<protein>
    <recommendedName>
        <fullName evidence="1">Protein DA1-like domain-containing protein</fullName>
    </recommendedName>
</protein>
<proteinExistence type="predicted"/>
<dbReference type="GO" id="GO:0043130">
    <property type="term" value="F:ubiquitin binding"/>
    <property type="evidence" value="ECO:0007669"/>
    <property type="project" value="TreeGrafter"/>
</dbReference>
<evidence type="ECO:0000313" key="2">
    <source>
        <dbReference type="EMBL" id="KAG5564110.1"/>
    </source>
</evidence>
<dbReference type="InterPro" id="IPR045218">
    <property type="entry name" value="DA1-like"/>
</dbReference>
<name>A0AAV6LHA4_9ERIC</name>
<evidence type="ECO:0000313" key="3">
    <source>
        <dbReference type="Proteomes" id="UP000823749"/>
    </source>
</evidence>
<accession>A0AAV6LHA4</accession>
<dbReference type="Pfam" id="PF12315">
    <property type="entry name" value="DA1-like"/>
    <property type="match status" value="1"/>
</dbReference>
<comment type="caution">
    <text evidence="2">The sequence shown here is derived from an EMBL/GenBank/DDBJ whole genome shotgun (WGS) entry which is preliminary data.</text>
</comment>
<dbReference type="PANTHER" id="PTHR24209:SF31">
    <property type="entry name" value="PROTEIN DA1-LIKE ISOFORM X1"/>
    <property type="match status" value="1"/>
</dbReference>
<feature type="domain" description="Protein DA1-like" evidence="1">
    <location>
        <begin position="9"/>
        <end position="108"/>
    </location>
</feature>
<organism evidence="2 3">
    <name type="scientific">Rhododendron griersonianum</name>
    <dbReference type="NCBI Taxonomy" id="479676"/>
    <lineage>
        <taxon>Eukaryota</taxon>
        <taxon>Viridiplantae</taxon>
        <taxon>Streptophyta</taxon>
        <taxon>Embryophyta</taxon>
        <taxon>Tracheophyta</taxon>
        <taxon>Spermatophyta</taxon>
        <taxon>Magnoliopsida</taxon>
        <taxon>eudicotyledons</taxon>
        <taxon>Gunneridae</taxon>
        <taxon>Pentapetalae</taxon>
        <taxon>asterids</taxon>
        <taxon>Ericales</taxon>
        <taxon>Ericaceae</taxon>
        <taxon>Ericoideae</taxon>
        <taxon>Rhodoreae</taxon>
        <taxon>Rhododendron</taxon>
    </lineage>
</organism>
<keyword evidence="3" id="KW-1185">Reference proteome</keyword>
<dbReference type="EMBL" id="JACTNZ010000001">
    <property type="protein sequence ID" value="KAG5564110.1"/>
    <property type="molecule type" value="Genomic_DNA"/>
</dbReference>
<dbReference type="AlphaFoldDB" id="A0AAV6LHA4"/>
<dbReference type="PANTHER" id="PTHR24209">
    <property type="entry name" value="PROTEIN DA1-RELATED 2"/>
    <property type="match status" value="1"/>
</dbReference>
<evidence type="ECO:0000259" key="1">
    <source>
        <dbReference type="Pfam" id="PF12315"/>
    </source>
</evidence>
<dbReference type="InterPro" id="IPR022087">
    <property type="entry name" value="DA1-like_dom"/>
</dbReference>
<dbReference type="Proteomes" id="UP000823749">
    <property type="component" value="Chromosome 1"/>
</dbReference>
<gene>
    <name evidence="2" type="ORF">RHGRI_000330</name>
</gene>
<sequence>MCNPCRPKLGATLTHEMGHALIRLQDWTFTLERKVEEGICEAISYEWLKYTVTNYDPSYTQKEAEIAKRVRIQEMSTIETGKYAAEFREARRAIKKYGLKRTLKHVARWRDIPE</sequence>
<reference evidence="2" key="1">
    <citation type="submission" date="2020-08" db="EMBL/GenBank/DDBJ databases">
        <title>Plant Genome Project.</title>
        <authorList>
            <person name="Zhang R.-G."/>
        </authorList>
    </citation>
    <scope>NUCLEOTIDE SEQUENCE</scope>
    <source>
        <strain evidence="2">WSP0</strain>
        <tissue evidence="2">Leaf</tissue>
    </source>
</reference>